<evidence type="ECO:0000256" key="1">
    <source>
        <dbReference type="ARBA" id="ARBA00004370"/>
    </source>
</evidence>
<dbReference type="GO" id="GO:0051301">
    <property type="term" value="P:cell division"/>
    <property type="evidence" value="ECO:0007669"/>
    <property type="project" value="UniProtKB-KW"/>
</dbReference>
<evidence type="ECO:0000259" key="18">
    <source>
        <dbReference type="SMART" id="SM00382"/>
    </source>
</evidence>
<dbReference type="FunFam" id="1.20.58.760:FF:000001">
    <property type="entry name" value="ATP-dependent zinc metalloprotease FtsH"/>
    <property type="match status" value="1"/>
</dbReference>
<comment type="cofactor">
    <cofactor evidence="15">
        <name>Zn(2+)</name>
        <dbReference type="ChEBI" id="CHEBI:29105"/>
    </cofactor>
    <text evidence="15">Binds 1 zinc ion per subunit.</text>
</comment>
<sequence length="632" mass="70666">MRNLLKNFIFILLIFLIISGIFTIFSQPFEKEKEISLTELVQEVNQDKIKKITVSANDLIIIYQDNTKAKSVKEPESSLSQSLINYGVDKEKLKQVAIGTQEKKGILLWIGPILSFILPFLFIFVLFWFISRQARVGAMQAFDFTKARARLFGADGHPKEKINFNDVAGLKEAKEELKEIVDFLKNPKKFLDMGARIPKGVLLLGPAGVGKTLLARAVAGESNVPFLSIAGSEFVELFVGVGSGRVRSLFQEAKRYDRCIIFIDELDAVGRMRGAGIGGGHDEREQTLNQILVEMDGFERNSKTIVISATNRPDVLDPALLRPGRFDRKVVLDLPDVNDREEILKIHGKGKPLASDINLREVAERTPGFSGADLANLFNEAAILAARRNKRQVFQIELLESIEKVLLGPERKSHILSKDEKEIAAYHETGHALVSAFSPASESVRKISIIARGMSAGYTLQTPIEERKIKNRSQFLAEMAALLGGYTAEKIKFGEITTGASNDLERASEIARKLVKEYGMSSLGPVAFGEKEELVFLGKEISEQRNYSEEVAQKIDKEVANFIKNAQKTAEKILRKKRNLLDKVAKILIEKETIEREEFESLIGRKKEKEVKFAAKKSSASKLKAMKVKEVK</sequence>
<dbReference type="Proteomes" id="UP000230273">
    <property type="component" value="Unassembled WGS sequence"/>
</dbReference>
<name>A0A2G9YW20_9BACT</name>
<proteinExistence type="inferred from homology"/>
<dbReference type="GO" id="GO:0008270">
    <property type="term" value="F:zinc ion binding"/>
    <property type="evidence" value="ECO:0007669"/>
    <property type="project" value="UniProtKB-UniRule"/>
</dbReference>
<evidence type="ECO:0000256" key="9">
    <source>
        <dbReference type="ARBA" id="ARBA00022833"/>
    </source>
</evidence>
<evidence type="ECO:0000256" key="13">
    <source>
        <dbReference type="ARBA" id="ARBA00023136"/>
    </source>
</evidence>
<dbReference type="CDD" id="cd19501">
    <property type="entry name" value="RecA-like_FtsH"/>
    <property type="match status" value="1"/>
</dbReference>
<feature type="coiled-coil region" evidence="17">
    <location>
        <begin position="563"/>
        <end position="597"/>
    </location>
</feature>
<dbReference type="GO" id="GO:0004176">
    <property type="term" value="F:ATP-dependent peptidase activity"/>
    <property type="evidence" value="ECO:0007669"/>
    <property type="project" value="InterPro"/>
</dbReference>
<dbReference type="NCBIfam" id="TIGR01241">
    <property type="entry name" value="FtsH_fam"/>
    <property type="match status" value="1"/>
</dbReference>
<dbReference type="InterPro" id="IPR003960">
    <property type="entry name" value="ATPase_AAA_CS"/>
</dbReference>
<comment type="caution">
    <text evidence="15">Lacks conserved residue(s) required for the propagation of feature annotation.</text>
</comment>
<dbReference type="AlphaFoldDB" id="A0A2G9YW20"/>
<protein>
    <recommendedName>
        <fullName evidence="15">ATP-dependent zinc metalloprotease FtsH</fullName>
        <ecNumber evidence="15">3.4.24.-</ecNumber>
    </recommendedName>
</protein>
<comment type="similarity">
    <text evidence="16">Belongs to the AAA ATPase family.</text>
</comment>
<feature type="transmembrane region" description="Helical" evidence="15">
    <location>
        <begin position="106"/>
        <end position="130"/>
    </location>
</feature>
<dbReference type="Gene3D" id="1.20.58.760">
    <property type="entry name" value="Peptidase M41"/>
    <property type="match status" value="1"/>
</dbReference>
<dbReference type="Pfam" id="PF00004">
    <property type="entry name" value="AAA"/>
    <property type="match status" value="1"/>
</dbReference>
<evidence type="ECO:0000256" key="8">
    <source>
        <dbReference type="ARBA" id="ARBA00022801"/>
    </source>
</evidence>
<dbReference type="InterPro" id="IPR037219">
    <property type="entry name" value="Peptidase_M41-like"/>
</dbReference>
<dbReference type="InterPro" id="IPR003959">
    <property type="entry name" value="ATPase_AAA_core"/>
</dbReference>
<dbReference type="EC" id="3.4.24.-" evidence="15"/>
<keyword evidence="13 15" id="KW-0472">Membrane</keyword>
<dbReference type="FunFam" id="1.10.8.60:FF:000001">
    <property type="entry name" value="ATP-dependent zinc metalloprotease FtsH"/>
    <property type="match status" value="1"/>
</dbReference>
<dbReference type="Pfam" id="PF17862">
    <property type="entry name" value="AAA_lid_3"/>
    <property type="match status" value="1"/>
</dbReference>
<dbReference type="Gene3D" id="1.10.8.60">
    <property type="match status" value="1"/>
</dbReference>
<gene>
    <name evidence="15" type="primary">ftsH</name>
    <name evidence="19" type="ORF">COX36_03400</name>
</gene>
<dbReference type="InterPro" id="IPR003593">
    <property type="entry name" value="AAA+_ATPase"/>
</dbReference>
<dbReference type="SMART" id="SM00382">
    <property type="entry name" value="AAA"/>
    <property type="match status" value="1"/>
</dbReference>
<keyword evidence="11 15" id="KW-1133">Transmembrane helix</keyword>
<keyword evidence="9 15" id="KW-0862">Zinc</keyword>
<keyword evidence="19" id="KW-0131">Cell cycle</keyword>
<keyword evidence="5 15" id="KW-0812">Transmembrane</keyword>
<evidence type="ECO:0000256" key="16">
    <source>
        <dbReference type="RuleBase" id="RU003651"/>
    </source>
</evidence>
<dbReference type="GO" id="GO:0006508">
    <property type="term" value="P:proteolysis"/>
    <property type="evidence" value="ECO:0007669"/>
    <property type="project" value="UniProtKB-KW"/>
</dbReference>
<dbReference type="EMBL" id="PCRP01000056">
    <property type="protein sequence ID" value="PIP23434.1"/>
    <property type="molecule type" value="Genomic_DNA"/>
</dbReference>
<keyword evidence="4 15" id="KW-0645">Protease</keyword>
<dbReference type="Pfam" id="PF01434">
    <property type="entry name" value="Peptidase_M41"/>
    <property type="match status" value="1"/>
</dbReference>
<dbReference type="InterPro" id="IPR041569">
    <property type="entry name" value="AAA_lid_3"/>
</dbReference>
<comment type="similarity">
    <text evidence="2 15">In the C-terminal section; belongs to the peptidase M41 family.</text>
</comment>
<dbReference type="GO" id="GO:0016887">
    <property type="term" value="F:ATP hydrolysis activity"/>
    <property type="evidence" value="ECO:0007669"/>
    <property type="project" value="UniProtKB-UniRule"/>
</dbReference>
<keyword evidence="10 15" id="KW-0067">ATP-binding</keyword>
<evidence type="ECO:0000256" key="7">
    <source>
        <dbReference type="ARBA" id="ARBA00022741"/>
    </source>
</evidence>
<dbReference type="InterPro" id="IPR011546">
    <property type="entry name" value="Pept_M41_FtsH_extracell"/>
</dbReference>
<dbReference type="GO" id="GO:0030163">
    <property type="term" value="P:protein catabolic process"/>
    <property type="evidence" value="ECO:0007669"/>
    <property type="project" value="UniProtKB-UniRule"/>
</dbReference>
<dbReference type="PANTHER" id="PTHR23076:SF97">
    <property type="entry name" value="ATP-DEPENDENT ZINC METALLOPROTEASE YME1L1"/>
    <property type="match status" value="1"/>
</dbReference>
<dbReference type="GO" id="GO:0005886">
    <property type="term" value="C:plasma membrane"/>
    <property type="evidence" value="ECO:0007669"/>
    <property type="project" value="UniProtKB-SubCell"/>
</dbReference>
<feature type="active site" evidence="15">
    <location>
        <position position="428"/>
    </location>
</feature>
<keyword evidence="6 15" id="KW-0479">Metal-binding</keyword>
<accession>A0A2G9YW20</accession>
<dbReference type="HAMAP" id="MF_01458">
    <property type="entry name" value="FtsH"/>
    <property type="match status" value="1"/>
</dbReference>
<dbReference type="FunFam" id="3.40.50.300:FF:000001">
    <property type="entry name" value="ATP-dependent zinc metalloprotease FtsH"/>
    <property type="match status" value="1"/>
</dbReference>
<dbReference type="SUPFAM" id="SSF52540">
    <property type="entry name" value="P-loop containing nucleoside triphosphate hydrolases"/>
    <property type="match status" value="1"/>
</dbReference>
<organism evidence="19 20">
    <name type="scientific">Candidatus Nealsonbacteria bacterium CG23_combo_of_CG06-09_8_20_14_all_38_19</name>
    <dbReference type="NCBI Taxonomy" id="1974721"/>
    <lineage>
        <taxon>Bacteria</taxon>
        <taxon>Candidatus Nealsoniibacteriota</taxon>
    </lineage>
</organism>
<comment type="subunit">
    <text evidence="15">Homohexamer.</text>
</comment>
<evidence type="ECO:0000256" key="12">
    <source>
        <dbReference type="ARBA" id="ARBA00023049"/>
    </source>
</evidence>
<keyword evidence="17" id="KW-0175">Coiled coil</keyword>
<keyword evidence="19" id="KW-0132">Cell division</keyword>
<keyword evidence="7 15" id="KW-0547">Nucleotide-binding</keyword>
<dbReference type="GO" id="GO:0004222">
    <property type="term" value="F:metalloendopeptidase activity"/>
    <property type="evidence" value="ECO:0007669"/>
    <property type="project" value="InterPro"/>
</dbReference>
<feature type="binding site" evidence="15">
    <location>
        <position position="431"/>
    </location>
    <ligand>
        <name>Zn(2+)</name>
        <dbReference type="ChEBI" id="CHEBI:29105"/>
        <note>catalytic</note>
    </ligand>
</feature>
<dbReference type="Gene3D" id="3.40.50.300">
    <property type="entry name" value="P-loop containing nucleotide triphosphate hydrolases"/>
    <property type="match status" value="1"/>
</dbReference>
<comment type="similarity">
    <text evidence="14 15">In the central section; belongs to the AAA ATPase family.</text>
</comment>
<dbReference type="InterPro" id="IPR005936">
    <property type="entry name" value="FtsH"/>
</dbReference>
<evidence type="ECO:0000256" key="15">
    <source>
        <dbReference type="HAMAP-Rule" id="MF_01458"/>
    </source>
</evidence>
<dbReference type="PROSITE" id="PS00674">
    <property type="entry name" value="AAA"/>
    <property type="match status" value="1"/>
</dbReference>
<comment type="caution">
    <text evidence="19">The sequence shown here is derived from an EMBL/GenBank/DDBJ whole genome shotgun (WGS) entry which is preliminary data.</text>
</comment>
<dbReference type="SUPFAM" id="SSF140990">
    <property type="entry name" value="FtsH protease domain-like"/>
    <property type="match status" value="1"/>
</dbReference>
<evidence type="ECO:0000256" key="11">
    <source>
        <dbReference type="ARBA" id="ARBA00022989"/>
    </source>
</evidence>
<evidence type="ECO:0000313" key="20">
    <source>
        <dbReference type="Proteomes" id="UP000230273"/>
    </source>
</evidence>
<dbReference type="PANTHER" id="PTHR23076">
    <property type="entry name" value="METALLOPROTEASE M41 FTSH"/>
    <property type="match status" value="1"/>
</dbReference>
<dbReference type="InterPro" id="IPR027417">
    <property type="entry name" value="P-loop_NTPase"/>
</dbReference>
<comment type="function">
    <text evidence="15">Acts as a processive, ATP-dependent zinc metallopeptidase for both cytoplasmic and membrane proteins. Plays a role in the quality control of integral membrane proteins.</text>
</comment>
<evidence type="ECO:0000256" key="2">
    <source>
        <dbReference type="ARBA" id="ARBA00010044"/>
    </source>
</evidence>
<reference evidence="19 20" key="1">
    <citation type="submission" date="2017-09" db="EMBL/GenBank/DDBJ databases">
        <title>Depth-based differentiation of microbial function through sediment-hosted aquifers and enrichment of novel symbionts in the deep terrestrial subsurface.</title>
        <authorList>
            <person name="Probst A.J."/>
            <person name="Ladd B."/>
            <person name="Jarett J.K."/>
            <person name="Geller-Mcgrath D.E."/>
            <person name="Sieber C.M."/>
            <person name="Emerson J.B."/>
            <person name="Anantharaman K."/>
            <person name="Thomas B.C."/>
            <person name="Malmstrom R."/>
            <person name="Stieglmeier M."/>
            <person name="Klingl A."/>
            <person name="Woyke T."/>
            <person name="Ryan C.M."/>
            <person name="Banfield J.F."/>
        </authorList>
    </citation>
    <scope>NUCLEOTIDE SEQUENCE [LARGE SCALE GENOMIC DNA]</scope>
    <source>
        <strain evidence="19">CG23_combo_of_CG06-09_8_20_14_all_38_19</strain>
    </source>
</reference>
<feature type="transmembrane region" description="Helical" evidence="15">
    <location>
        <begin position="7"/>
        <end position="25"/>
    </location>
</feature>
<evidence type="ECO:0000313" key="19">
    <source>
        <dbReference type="EMBL" id="PIP23434.1"/>
    </source>
</evidence>
<feature type="domain" description="AAA+ ATPase" evidence="18">
    <location>
        <begin position="197"/>
        <end position="336"/>
    </location>
</feature>
<dbReference type="InterPro" id="IPR000642">
    <property type="entry name" value="Peptidase_M41"/>
</dbReference>
<evidence type="ECO:0000256" key="3">
    <source>
        <dbReference type="ARBA" id="ARBA00022475"/>
    </source>
</evidence>
<evidence type="ECO:0000256" key="14">
    <source>
        <dbReference type="ARBA" id="ARBA00061570"/>
    </source>
</evidence>
<feature type="binding site" evidence="15">
    <location>
        <position position="427"/>
    </location>
    <ligand>
        <name>Zn(2+)</name>
        <dbReference type="ChEBI" id="CHEBI:29105"/>
        <note>catalytic</note>
    </ligand>
</feature>
<comment type="subcellular location">
    <subcellularLocation>
        <location evidence="15">Cell membrane</location>
        <topology evidence="15">Multi-pass membrane protein</topology>
        <orientation evidence="15">Cytoplasmic side</orientation>
    </subcellularLocation>
    <subcellularLocation>
        <location evidence="1">Membrane</location>
    </subcellularLocation>
</comment>
<evidence type="ECO:0000256" key="6">
    <source>
        <dbReference type="ARBA" id="ARBA00022723"/>
    </source>
</evidence>
<dbReference type="GO" id="GO:0005524">
    <property type="term" value="F:ATP binding"/>
    <property type="evidence" value="ECO:0007669"/>
    <property type="project" value="UniProtKB-UniRule"/>
</dbReference>
<keyword evidence="8 15" id="KW-0378">Hydrolase</keyword>
<evidence type="ECO:0000256" key="10">
    <source>
        <dbReference type="ARBA" id="ARBA00022840"/>
    </source>
</evidence>
<evidence type="ECO:0000256" key="4">
    <source>
        <dbReference type="ARBA" id="ARBA00022670"/>
    </source>
</evidence>
<dbReference type="Pfam" id="PF06480">
    <property type="entry name" value="FtsH_ext"/>
    <property type="match status" value="1"/>
</dbReference>
<keyword evidence="3 15" id="KW-1003">Cell membrane</keyword>
<evidence type="ECO:0000256" key="17">
    <source>
        <dbReference type="SAM" id="Coils"/>
    </source>
</evidence>
<evidence type="ECO:0000256" key="5">
    <source>
        <dbReference type="ARBA" id="ARBA00022692"/>
    </source>
</evidence>
<feature type="binding site" evidence="15">
    <location>
        <position position="503"/>
    </location>
    <ligand>
        <name>Zn(2+)</name>
        <dbReference type="ChEBI" id="CHEBI:29105"/>
        <note>catalytic</note>
    </ligand>
</feature>
<keyword evidence="12 15" id="KW-0482">Metalloprotease</keyword>